<dbReference type="PANTHER" id="PTHR12228:SF0">
    <property type="entry name" value="TATA-BOX BINDING PROTEIN ASSOCIATED FACTOR 7"/>
    <property type="match status" value="1"/>
</dbReference>
<dbReference type="GO" id="GO:0003743">
    <property type="term" value="F:translation initiation factor activity"/>
    <property type="evidence" value="ECO:0007669"/>
    <property type="project" value="UniProtKB-KW"/>
</dbReference>
<keyword evidence="8" id="KW-1185">Reference proteome</keyword>
<comment type="caution">
    <text evidence="7">The sequence shown here is derived from an EMBL/GenBank/DDBJ whole genome shotgun (WGS) entry which is preliminary data.</text>
</comment>
<dbReference type="STRING" id="291195.A0A437AKC1"/>
<reference evidence="7 8" key="1">
    <citation type="submission" date="2018-10" db="EMBL/GenBank/DDBJ databases">
        <title>Draft genome sequence of the microsporidian Tubulinosema ratisbonensis.</title>
        <authorList>
            <person name="Polonais V."/>
            <person name="Peyretaillade E."/>
            <person name="Niehus S."/>
            <person name="Wawrzyniak I."/>
            <person name="Franchet A."/>
            <person name="Gaspin C."/>
            <person name="Reichstadt M."/>
            <person name="Belser C."/>
            <person name="Labadie K."/>
            <person name="Delbac F."/>
            <person name="Ferrandon D."/>
        </authorList>
    </citation>
    <scope>NUCLEOTIDE SEQUENCE [LARGE SCALE GENOMIC DNA]</scope>
    <source>
        <strain evidence="7 8">Franzen</strain>
    </source>
</reference>
<dbReference type="SMART" id="SM01370">
    <property type="entry name" value="TAFII55_N"/>
    <property type="match status" value="1"/>
</dbReference>
<evidence type="ECO:0000313" key="7">
    <source>
        <dbReference type="EMBL" id="RVD91610.1"/>
    </source>
</evidence>
<keyword evidence="4" id="KW-0804">Transcription</keyword>
<evidence type="ECO:0000313" key="8">
    <source>
        <dbReference type="Proteomes" id="UP000282876"/>
    </source>
</evidence>
<name>A0A437AKC1_9MICR</name>
<dbReference type="PANTHER" id="PTHR12228">
    <property type="entry name" value="TRANSCRIPTION INITIATION FACTOR TFIID 55 KD SUBUNIT-RELATED"/>
    <property type="match status" value="1"/>
</dbReference>
<evidence type="ECO:0000256" key="2">
    <source>
        <dbReference type="ARBA" id="ARBA00009368"/>
    </source>
</evidence>
<dbReference type="OrthoDB" id="153872at2759"/>
<dbReference type="GO" id="GO:0051123">
    <property type="term" value="P:RNA polymerase II preinitiation complex assembly"/>
    <property type="evidence" value="ECO:0007669"/>
    <property type="project" value="TreeGrafter"/>
</dbReference>
<comment type="subcellular location">
    <subcellularLocation>
        <location evidence="1">Nucleus</location>
    </subcellularLocation>
</comment>
<sequence>MEKDFILRLPPELQEKIDKEIEEKGFPQAEIISELDGKYFFKHDKKYPITVVKLPTFVESYKSYDGKQFCKISDISTLLVVNGTASEKDGLTLPMKHVKMRRFRKRKVLENLEDSVEAKVRTLLEKEATATETKIIWFNKEESDETEVKNVVEEIEKDLFEKKELPKEIKIDEPFKEVKVEEKVKFELKKEPIESEIDRKIREVEESIEKASFNPILKKRYEQTLKALKEEKEKLNK</sequence>
<dbReference type="Proteomes" id="UP000282876">
    <property type="component" value="Unassembled WGS sequence"/>
</dbReference>
<evidence type="ECO:0000259" key="6">
    <source>
        <dbReference type="SMART" id="SM01370"/>
    </source>
</evidence>
<dbReference type="AlphaFoldDB" id="A0A437AKC1"/>
<evidence type="ECO:0000256" key="4">
    <source>
        <dbReference type="ARBA" id="ARBA00023163"/>
    </source>
</evidence>
<gene>
    <name evidence="7" type="ORF">TUBRATIS_19330</name>
</gene>
<evidence type="ECO:0000256" key="1">
    <source>
        <dbReference type="ARBA" id="ARBA00004123"/>
    </source>
</evidence>
<feature type="domain" description="TAFII55 protein conserved region" evidence="6">
    <location>
        <begin position="1"/>
        <end position="132"/>
    </location>
</feature>
<keyword evidence="7" id="KW-0396">Initiation factor</keyword>
<evidence type="ECO:0000256" key="3">
    <source>
        <dbReference type="ARBA" id="ARBA00023015"/>
    </source>
</evidence>
<dbReference type="VEuPathDB" id="MicrosporidiaDB:TUBRATIS_19330"/>
<dbReference type="EMBL" id="RCSS01000463">
    <property type="protein sequence ID" value="RVD91610.1"/>
    <property type="molecule type" value="Genomic_DNA"/>
</dbReference>
<keyword evidence="7" id="KW-0648">Protein biosynthesis</keyword>
<organism evidence="7 8">
    <name type="scientific">Tubulinosema ratisbonensis</name>
    <dbReference type="NCBI Taxonomy" id="291195"/>
    <lineage>
        <taxon>Eukaryota</taxon>
        <taxon>Fungi</taxon>
        <taxon>Fungi incertae sedis</taxon>
        <taxon>Microsporidia</taxon>
        <taxon>Tubulinosematoidea</taxon>
        <taxon>Tubulinosematidae</taxon>
        <taxon>Tubulinosema</taxon>
    </lineage>
</organism>
<accession>A0A437AKC1</accession>
<dbReference type="Pfam" id="PF04658">
    <property type="entry name" value="TAFII55_N"/>
    <property type="match status" value="2"/>
</dbReference>
<dbReference type="GO" id="GO:0005669">
    <property type="term" value="C:transcription factor TFIID complex"/>
    <property type="evidence" value="ECO:0007669"/>
    <property type="project" value="InterPro"/>
</dbReference>
<evidence type="ECO:0000256" key="5">
    <source>
        <dbReference type="ARBA" id="ARBA00023242"/>
    </source>
</evidence>
<proteinExistence type="inferred from homology"/>
<dbReference type="GO" id="GO:0016251">
    <property type="term" value="F:RNA polymerase II general transcription initiation factor activity"/>
    <property type="evidence" value="ECO:0007669"/>
    <property type="project" value="TreeGrafter"/>
</dbReference>
<protein>
    <submittedName>
        <fullName evidence="7">Transcription initiation factor subunit</fullName>
    </submittedName>
</protein>
<comment type="similarity">
    <text evidence="2">Belongs to the TAF7 family.</text>
</comment>
<dbReference type="InterPro" id="IPR037817">
    <property type="entry name" value="TAF7"/>
</dbReference>
<dbReference type="InterPro" id="IPR006751">
    <property type="entry name" value="TAFII55_prot_cons_reg"/>
</dbReference>
<keyword evidence="5" id="KW-0539">Nucleus</keyword>
<keyword evidence="3" id="KW-0805">Transcription regulation</keyword>